<evidence type="ECO:0008006" key="3">
    <source>
        <dbReference type="Google" id="ProtNLM"/>
    </source>
</evidence>
<keyword evidence="2" id="KW-1185">Reference proteome</keyword>
<dbReference type="Proteomes" id="UP000187209">
    <property type="component" value="Unassembled WGS sequence"/>
</dbReference>
<dbReference type="AlphaFoldDB" id="A0A1R2ALR5"/>
<accession>A0A1R2ALR5</accession>
<proteinExistence type="predicted"/>
<sequence length="503" mass="58704">MDTFRRLISERTNKELSGFPDSITYGDLISINTFEELELSYFKGIQESTFRFIIRKFVGPPKATYDVFAEEIDLLYDDNLSYSEFFYGYLFEYHEVTIEYILITKISGESFRELANNKQESVKIEALKKLAQILLELQQKVIFNVCLNQDLIYITEKGIVLIVDLFWTRRYEQVRSIIDVIQLANDEFLAPELRFLKKNYGNILTVDEISLLSASIFSFGLLGLSLFRINASINLIEDSMIFNQDILKSLLESQEVLEISYNPSIKVSIKNRQLKNILSLCLEIFLKYRNDYGIISHYLNTIKFQQEKELEIKSKIHIKTEENIIAKNITEENITDDELNKACIHFTETMKVIHSIYGENIKKVKIISSKMYRKSKEPEITNHILLPQIEDSCEEVKTILVERVRNYVSSRRNEILEILQKGHDLFHASKCDSEEIKFNEGLVSFFYAFYKDMSNTPGCAEELFNIIIEENYLVPDYATSLNALKSYFALLLKSNTKFQIIKK</sequence>
<organism evidence="1 2">
    <name type="scientific">Stentor coeruleus</name>
    <dbReference type="NCBI Taxonomy" id="5963"/>
    <lineage>
        <taxon>Eukaryota</taxon>
        <taxon>Sar</taxon>
        <taxon>Alveolata</taxon>
        <taxon>Ciliophora</taxon>
        <taxon>Postciliodesmatophora</taxon>
        <taxon>Heterotrichea</taxon>
        <taxon>Heterotrichida</taxon>
        <taxon>Stentoridae</taxon>
        <taxon>Stentor</taxon>
    </lineage>
</organism>
<gene>
    <name evidence="1" type="ORF">SteCoe_38143</name>
</gene>
<reference evidence="1 2" key="1">
    <citation type="submission" date="2016-11" db="EMBL/GenBank/DDBJ databases">
        <title>The macronuclear genome of Stentor coeruleus: a giant cell with tiny introns.</title>
        <authorList>
            <person name="Slabodnick M."/>
            <person name="Ruby J.G."/>
            <person name="Reiff S.B."/>
            <person name="Swart E.C."/>
            <person name="Gosai S."/>
            <person name="Prabakaran S."/>
            <person name="Witkowska E."/>
            <person name="Larue G.E."/>
            <person name="Fisher S."/>
            <person name="Freeman R.M."/>
            <person name="Gunawardena J."/>
            <person name="Chu W."/>
            <person name="Stover N.A."/>
            <person name="Gregory B.D."/>
            <person name="Nowacki M."/>
            <person name="Derisi J."/>
            <person name="Roy S.W."/>
            <person name="Marshall W.F."/>
            <person name="Sood P."/>
        </authorList>
    </citation>
    <scope>NUCLEOTIDE SEQUENCE [LARGE SCALE GENOMIC DNA]</scope>
    <source>
        <strain evidence="1">WM001</strain>
    </source>
</reference>
<dbReference type="EMBL" id="MPUH01002114">
    <property type="protein sequence ID" value="OMJ65478.1"/>
    <property type="molecule type" value="Genomic_DNA"/>
</dbReference>
<protein>
    <recommendedName>
        <fullName evidence="3">Protein kinase domain-containing protein</fullName>
    </recommendedName>
</protein>
<evidence type="ECO:0000313" key="1">
    <source>
        <dbReference type="EMBL" id="OMJ65478.1"/>
    </source>
</evidence>
<evidence type="ECO:0000313" key="2">
    <source>
        <dbReference type="Proteomes" id="UP000187209"/>
    </source>
</evidence>
<name>A0A1R2ALR5_9CILI</name>
<comment type="caution">
    <text evidence="1">The sequence shown here is derived from an EMBL/GenBank/DDBJ whole genome shotgun (WGS) entry which is preliminary data.</text>
</comment>